<dbReference type="Proteomes" id="UP000262939">
    <property type="component" value="Unassembled WGS sequence"/>
</dbReference>
<dbReference type="OrthoDB" id="9809586at2"/>
<proteinExistence type="predicted"/>
<dbReference type="PANTHER" id="PTHR43245:SF13">
    <property type="entry name" value="UDP-D-APIOSE_UDP-D-XYLOSE SYNTHASE 2"/>
    <property type="match status" value="1"/>
</dbReference>
<dbReference type="SUPFAM" id="SSF51735">
    <property type="entry name" value="NAD(P)-binding Rossmann-fold domains"/>
    <property type="match status" value="1"/>
</dbReference>
<reference evidence="2 3" key="1">
    <citation type="submission" date="2018-08" db="EMBL/GenBank/DDBJ databases">
        <title>Bacillus chawlae sp. nov., Bacillus glennii sp. nov., and Bacillus saganii sp. nov. Isolated from the Vehicle Assembly Building at Kennedy Space Center where the Viking Spacecraft were Assembled.</title>
        <authorList>
            <person name="Seuylemezian A."/>
            <person name="Vaishampayan P."/>
        </authorList>
    </citation>
    <scope>NUCLEOTIDE SEQUENCE [LARGE SCALE GENOMIC DNA]</scope>
    <source>
        <strain evidence="2 3">V44-8</strain>
    </source>
</reference>
<feature type="domain" description="NAD-dependent epimerase/dehydratase" evidence="1">
    <location>
        <begin position="4"/>
        <end position="209"/>
    </location>
</feature>
<dbReference type="InterPro" id="IPR001509">
    <property type="entry name" value="Epimerase_deHydtase"/>
</dbReference>
<evidence type="ECO:0000259" key="1">
    <source>
        <dbReference type="Pfam" id="PF01370"/>
    </source>
</evidence>
<dbReference type="PANTHER" id="PTHR43245">
    <property type="entry name" value="BIFUNCTIONAL POLYMYXIN RESISTANCE PROTEIN ARNA"/>
    <property type="match status" value="1"/>
</dbReference>
<organism evidence="2 3">
    <name type="scientific">Peribacillus glennii</name>
    <dbReference type="NCBI Taxonomy" id="2303991"/>
    <lineage>
        <taxon>Bacteria</taxon>
        <taxon>Bacillati</taxon>
        <taxon>Bacillota</taxon>
        <taxon>Bacilli</taxon>
        <taxon>Bacillales</taxon>
        <taxon>Bacillaceae</taxon>
        <taxon>Peribacillus</taxon>
    </lineage>
</organism>
<gene>
    <name evidence="2" type="ORF">D0466_21505</name>
</gene>
<accession>A0A372L611</accession>
<dbReference type="InterPro" id="IPR036291">
    <property type="entry name" value="NAD(P)-bd_dom_sf"/>
</dbReference>
<evidence type="ECO:0000313" key="3">
    <source>
        <dbReference type="Proteomes" id="UP000262939"/>
    </source>
</evidence>
<comment type="caution">
    <text evidence="2">The sequence shown here is derived from an EMBL/GenBank/DDBJ whole genome shotgun (WGS) entry which is preliminary data.</text>
</comment>
<name>A0A372L611_9BACI</name>
<dbReference type="Gene3D" id="3.40.50.720">
    <property type="entry name" value="NAD(P)-binding Rossmann-like Domain"/>
    <property type="match status" value="1"/>
</dbReference>
<sequence>MEKVLVFGGTRFFGNKLVERLINSGCDVTIATRGKTQDSFGGKVKRVQLDRSVDDSRWDEISSVQWDAVYDNICYNQNDAEIAVTRLGKNVVKFIFTSTLSVYGISETAQVEDDFSPMHYTLPEKDKELDYGEGKRAAEAYFFQKSGWDVSAVRFPIVLGLDDYTKRLHFHIEKVSKEQDIGFPNIEASMGFVSSDEAADALFFLKDQPGLGPINICSEGHLTLKQLMNHIENATNKTAKITSDVTEENHSPFGVSGSWYMDPSKAKAAGFHLRKLESWLFPLIDQLAGQYSKAH</sequence>
<keyword evidence="3" id="KW-1185">Reference proteome</keyword>
<dbReference type="Pfam" id="PF01370">
    <property type="entry name" value="Epimerase"/>
    <property type="match status" value="1"/>
</dbReference>
<dbReference type="EMBL" id="QVTD01000026">
    <property type="protein sequence ID" value="RFU60427.1"/>
    <property type="molecule type" value="Genomic_DNA"/>
</dbReference>
<dbReference type="AlphaFoldDB" id="A0A372L611"/>
<evidence type="ECO:0000313" key="2">
    <source>
        <dbReference type="EMBL" id="RFU60427.1"/>
    </source>
</evidence>
<dbReference type="InterPro" id="IPR050177">
    <property type="entry name" value="Lipid_A_modif_metabolic_enz"/>
</dbReference>
<dbReference type="RefSeq" id="WP_117324547.1">
    <property type="nucleotide sequence ID" value="NZ_QVTD01000026.1"/>
</dbReference>
<protein>
    <submittedName>
        <fullName evidence="2">NAD-dependent epimerase/dehydratase family protein</fullName>
    </submittedName>
</protein>